<dbReference type="InterPro" id="IPR037523">
    <property type="entry name" value="VOC_core"/>
</dbReference>
<dbReference type="PANTHER" id="PTHR36503:SF1">
    <property type="entry name" value="BLR2520 PROTEIN"/>
    <property type="match status" value="1"/>
</dbReference>
<keyword evidence="3" id="KW-1185">Reference proteome</keyword>
<protein>
    <submittedName>
        <fullName evidence="2">VOC family protein</fullName>
    </submittedName>
</protein>
<dbReference type="PROSITE" id="PS51819">
    <property type="entry name" value="VOC"/>
    <property type="match status" value="1"/>
</dbReference>
<accession>A0ABZ2PNI1</accession>
<dbReference type="SUPFAM" id="SSF54593">
    <property type="entry name" value="Glyoxalase/Bleomycin resistance protein/Dihydroxybiphenyl dioxygenase"/>
    <property type="match status" value="1"/>
</dbReference>
<dbReference type="EMBL" id="CP147846">
    <property type="protein sequence ID" value="WXG69296.1"/>
    <property type="molecule type" value="Genomic_DNA"/>
</dbReference>
<evidence type="ECO:0000313" key="3">
    <source>
        <dbReference type="Proteomes" id="UP001432000"/>
    </source>
</evidence>
<name>A0ABZ2PNI1_9NOCA</name>
<feature type="domain" description="VOC" evidence="1">
    <location>
        <begin position="4"/>
        <end position="128"/>
    </location>
</feature>
<gene>
    <name evidence="2" type="ORF">WDS16_01655</name>
</gene>
<sequence>MDQRAHFLTLATTDLDASRTFYIDGLGWSPLLDVPGEIVFFQIAHGLVLGLFDAQKFTEDLGQDGGPASVGGLTLSHNVDSPEAVDAVVSAAAKAGATVIKQPRRAAFGGYHGHFTDPSGVIWEVCHNPGFSIDADGTVRLAEL</sequence>
<evidence type="ECO:0000259" key="1">
    <source>
        <dbReference type="PROSITE" id="PS51819"/>
    </source>
</evidence>
<dbReference type="Gene3D" id="3.10.180.10">
    <property type="entry name" value="2,3-Dihydroxybiphenyl 1,2-Dioxygenase, domain 1"/>
    <property type="match status" value="1"/>
</dbReference>
<dbReference type="InterPro" id="IPR029068">
    <property type="entry name" value="Glyas_Bleomycin-R_OHBP_Dase"/>
</dbReference>
<dbReference type="Proteomes" id="UP001432000">
    <property type="component" value="Chromosome"/>
</dbReference>
<evidence type="ECO:0000313" key="2">
    <source>
        <dbReference type="EMBL" id="WXG69296.1"/>
    </source>
</evidence>
<dbReference type="RefSeq" id="WP_338890021.1">
    <property type="nucleotide sequence ID" value="NZ_CP147846.1"/>
</dbReference>
<dbReference type="PANTHER" id="PTHR36503">
    <property type="entry name" value="BLR2520 PROTEIN"/>
    <property type="match status" value="1"/>
</dbReference>
<dbReference type="Pfam" id="PF00903">
    <property type="entry name" value="Glyoxalase"/>
    <property type="match status" value="1"/>
</dbReference>
<dbReference type="InterPro" id="IPR004360">
    <property type="entry name" value="Glyas_Fos-R_dOase_dom"/>
</dbReference>
<reference evidence="2 3" key="1">
    <citation type="submission" date="2024-03" db="EMBL/GenBank/DDBJ databases">
        <title>Natural products discovery in diverse microorganisms through a two-stage MS feature dereplication strategy.</title>
        <authorList>
            <person name="Zhang R."/>
        </authorList>
    </citation>
    <scope>NUCLEOTIDE SEQUENCE [LARGE SCALE GENOMIC DNA]</scope>
    <source>
        <strain evidence="2 3">18930</strain>
    </source>
</reference>
<proteinExistence type="predicted"/>
<organism evidence="2 3">
    <name type="scientific">Rhodococcus sovatensis</name>
    <dbReference type="NCBI Taxonomy" id="1805840"/>
    <lineage>
        <taxon>Bacteria</taxon>
        <taxon>Bacillati</taxon>
        <taxon>Actinomycetota</taxon>
        <taxon>Actinomycetes</taxon>
        <taxon>Mycobacteriales</taxon>
        <taxon>Nocardiaceae</taxon>
        <taxon>Rhodococcus</taxon>
    </lineage>
</organism>